<feature type="domain" description="Transposase IS30-like HTH" evidence="1">
    <location>
        <begin position="3"/>
        <end position="45"/>
    </location>
</feature>
<organism evidence="2 3">
    <name type="scientific">Ruminococcus intestinalis</name>
    <dbReference type="NCBI Taxonomy" id="2763066"/>
    <lineage>
        <taxon>Bacteria</taxon>
        <taxon>Bacillati</taxon>
        <taxon>Bacillota</taxon>
        <taxon>Clostridia</taxon>
        <taxon>Eubacteriales</taxon>
        <taxon>Oscillospiraceae</taxon>
        <taxon>Ruminococcus</taxon>
    </lineage>
</organism>
<dbReference type="Gene3D" id="1.10.10.60">
    <property type="entry name" value="Homeodomain-like"/>
    <property type="match status" value="1"/>
</dbReference>
<dbReference type="EMBL" id="JACOPS010000002">
    <property type="protein sequence ID" value="MBC5728172.1"/>
    <property type="molecule type" value="Genomic_DNA"/>
</dbReference>
<evidence type="ECO:0000313" key="2">
    <source>
        <dbReference type="EMBL" id="MBC5728172.1"/>
    </source>
</evidence>
<keyword evidence="3" id="KW-1185">Reference proteome</keyword>
<proteinExistence type="predicted"/>
<name>A0ABR7HL19_9FIRM</name>
<dbReference type="RefSeq" id="WP_186935337.1">
    <property type="nucleotide sequence ID" value="NZ_JACOPS010000002.1"/>
</dbReference>
<dbReference type="Pfam" id="PF13936">
    <property type="entry name" value="HTH_38"/>
    <property type="match status" value="1"/>
</dbReference>
<protein>
    <submittedName>
        <fullName evidence="2">Helix-turn-helix domain-containing protein</fullName>
    </submittedName>
</protein>
<evidence type="ECO:0000259" key="1">
    <source>
        <dbReference type="Pfam" id="PF13936"/>
    </source>
</evidence>
<reference evidence="2 3" key="1">
    <citation type="submission" date="2020-08" db="EMBL/GenBank/DDBJ databases">
        <title>Genome public.</title>
        <authorList>
            <person name="Liu C."/>
            <person name="Sun Q."/>
        </authorList>
    </citation>
    <scope>NUCLEOTIDE SEQUENCE [LARGE SCALE GENOMIC DNA]</scope>
    <source>
        <strain evidence="2 3">NSJ-71</strain>
    </source>
</reference>
<evidence type="ECO:0000313" key="3">
    <source>
        <dbReference type="Proteomes" id="UP000636755"/>
    </source>
</evidence>
<dbReference type="Proteomes" id="UP000636755">
    <property type="component" value="Unassembled WGS sequence"/>
</dbReference>
<dbReference type="InterPro" id="IPR009057">
    <property type="entry name" value="Homeodomain-like_sf"/>
</dbReference>
<accession>A0ABR7HL19</accession>
<comment type="caution">
    <text evidence="2">The sequence shown here is derived from an EMBL/GenBank/DDBJ whole genome shotgun (WGS) entry which is preliminary data.</text>
</comment>
<dbReference type="SUPFAM" id="SSF46689">
    <property type="entry name" value="Homeodomain-like"/>
    <property type="match status" value="1"/>
</dbReference>
<gene>
    <name evidence="2" type="ORF">H8R91_06505</name>
</gene>
<sequence>MTCRYLTYEDRKSIEALYTAGVSLADIASELGVHLATIYRELTRGGTGELDGNGRGGYSAELAQKTVQDNIKRRGHRKPVTAQ</sequence>
<dbReference type="InterPro" id="IPR025246">
    <property type="entry name" value="IS30-like_HTH"/>
</dbReference>